<feature type="compositionally biased region" description="Pro residues" evidence="1">
    <location>
        <begin position="55"/>
        <end position="68"/>
    </location>
</feature>
<feature type="region of interest" description="Disordered" evidence="1">
    <location>
        <begin position="1"/>
        <end position="84"/>
    </location>
</feature>
<evidence type="ECO:0000313" key="3">
    <source>
        <dbReference type="Proteomes" id="UP000184063"/>
    </source>
</evidence>
<sequence length="84" mass="9506">MTTIYIQHRCFSTQTQPPQHTHKPAITNTLSHNLSSQNTNDLLPQPTSLQYNPHTPQPQPLNPDPNPALQPDKIRASPLTQYGW</sequence>
<dbReference type="EMBL" id="KV878247">
    <property type="protein sequence ID" value="OJZ82783.1"/>
    <property type="molecule type" value="Genomic_DNA"/>
</dbReference>
<name>A0A1M3T7W8_ASPLC</name>
<organism evidence="2 3">
    <name type="scientific">Aspergillus luchuensis (strain CBS 106.47)</name>
    <dbReference type="NCBI Taxonomy" id="1137211"/>
    <lineage>
        <taxon>Eukaryota</taxon>
        <taxon>Fungi</taxon>
        <taxon>Dikarya</taxon>
        <taxon>Ascomycota</taxon>
        <taxon>Pezizomycotina</taxon>
        <taxon>Eurotiomycetes</taxon>
        <taxon>Eurotiomycetidae</taxon>
        <taxon>Eurotiales</taxon>
        <taxon>Aspergillaceae</taxon>
        <taxon>Aspergillus</taxon>
        <taxon>Aspergillus subgen. Circumdati</taxon>
    </lineage>
</organism>
<dbReference type="AlphaFoldDB" id="A0A1M3T7W8"/>
<dbReference type="Proteomes" id="UP000184063">
    <property type="component" value="Unassembled WGS sequence"/>
</dbReference>
<protein>
    <submittedName>
        <fullName evidence="2">Uncharacterized protein</fullName>
    </submittedName>
</protein>
<gene>
    <name evidence="2" type="ORF">ASPFODRAFT_333447</name>
</gene>
<feature type="compositionally biased region" description="Polar residues" evidence="1">
    <location>
        <begin position="26"/>
        <end position="54"/>
    </location>
</feature>
<accession>A0A1M3T7W8</accession>
<proteinExistence type="predicted"/>
<dbReference type="VEuPathDB" id="FungiDB:ASPFODRAFT_333447"/>
<reference evidence="3" key="1">
    <citation type="journal article" date="2017" name="Genome Biol.">
        <title>Comparative genomics reveals high biological diversity and specific adaptations in the industrially and medically important fungal genus Aspergillus.</title>
        <authorList>
            <person name="de Vries R.P."/>
            <person name="Riley R."/>
            <person name="Wiebenga A."/>
            <person name="Aguilar-Osorio G."/>
            <person name="Amillis S."/>
            <person name="Uchima C.A."/>
            <person name="Anderluh G."/>
            <person name="Asadollahi M."/>
            <person name="Askin M."/>
            <person name="Barry K."/>
            <person name="Battaglia E."/>
            <person name="Bayram O."/>
            <person name="Benocci T."/>
            <person name="Braus-Stromeyer S.A."/>
            <person name="Caldana C."/>
            <person name="Canovas D."/>
            <person name="Cerqueira G.C."/>
            <person name="Chen F."/>
            <person name="Chen W."/>
            <person name="Choi C."/>
            <person name="Clum A."/>
            <person name="Dos Santos R.A."/>
            <person name="Damasio A.R."/>
            <person name="Diallinas G."/>
            <person name="Emri T."/>
            <person name="Fekete E."/>
            <person name="Flipphi M."/>
            <person name="Freyberg S."/>
            <person name="Gallo A."/>
            <person name="Gournas C."/>
            <person name="Habgood R."/>
            <person name="Hainaut M."/>
            <person name="Harispe M.L."/>
            <person name="Henrissat B."/>
            <person name="Hilden K.S."/>
            <person name="Hope R."/>
            <person name="Hossain A."/>
            <person name="Karabika E."/>
            <person name="Karaffa L."/>
            <person name="Karanyi Z."/>
            <person name="Krasevec N."/>
            <person name="Kuo A."/>
            <person name="Kusch H."/>
            <person name="LaButti K."/>
            <person name="Lagendijk E.L."/>
            <person name="Lapidus A."/>
            <person name="Levasseur A."/>
            <person name="Lindquist E."/>
            <person name="Lipzen A."/>
            <person name="Logrieco A.F."/>
            <person name="MacCabe A."/>
            <person name="Maekelae M.R."/>
            <person name="Malavazi I."/>
            <person name="Melin P."/>
            <person name="Meyer V."/>
            <person name="Mielnichuk N."/>
            <person name="Miskei M."/>
            <person name="Molnar A.P."/>
            <person name="Mule G."/>
            <person name="Ngan C.Y."/>
            <person name="Orejas M."/>
            <person name="Orosz E."/>
            <person name="Ouedraogo J.P."/>
            <person name="Overkamp K.M."/>
            <person name="Park H.-S."/>
            <person name="Perrone G."/>
            <person name="Piumi F."/>
            <person name="Punt P.J."/>
            <person name="Ram A.F."/>
            <person name="Ramon A."/>
            <person name="Rauscher S."/>
            <person name="Record E."/>
            <person name="Riano-Pachon D.M."/>
            <person name="Robert V."/>
            <person name="Roehrig J."/>
            <person name="Ruller R."/>
            <person name="Salamov A."/>
            <person name="Salih N.S."/>
            <person name="Samson R.A."/>
            <person name="Sandor E."/>
            <person name="Sanguinetti M."/>
            <person name="Schuetze T."/>
            <person name="Sepcic K."/>
            <person name="Shelest E."/>
            <person name="Sherlock G."/>
            <person name="Sophianopoulou V."/>
            <person name="Squina F.M."/>
            <person name="Sun H."/>
            <person name="Susca A."/>
            <person name="Todd R.B."/>
            <person name="Tsang A."/>
            <person name="Unkles S.E."/>
            <person name="van de Wiele N."/>
            <person name="van Rossen-Uffink D."/>
            <person name="Oliveira J.V."/>
            <person name="Vesth T.C."/>
            <person name="Visser J."/>
            <person name="Yu J.-H."/>
            <person name="Zhou M."/>
            <person name="Andersen M.R."/>
            <person name="Archer D.B."/>
            <person name="Baker S.E."/>
            <person name="Benoit I."/>
            <person name="Brakhage A.A."/>
            <person name="Braus G.H."/>
            <person name="Fischer R."/>
            <person name="Frisvad J.C."/>
            <person name="Goldman G.H."/>
            <person name="Houbraken J."/>
            <person name="Oakley B."/>
            <person name="Pocsi I."/>
            <person name="Scazzocchio C."/>
            <person name="Seiboth B."/>
            <person name="vanKuyk P.A."/>
            <person name="Wortman J."/>
            <person name="Dyer P.S."/>
            <person name="Grigoriev I.V."/>
        </authorList>
    </citation>
    <scope>NUCLEOTIDE SEQUENCE [LARGE SCALE GENOMIC DNA]</scope>
    <source>
        <strain evidence="3">CBS 106.47</strain>
    </source>
</reference>
<feature type="compositionally biased region" description="Polar residues" evidence="1">
    <location>
        <begin position="1"/>
        <end position="19"/>
    </location>
</feature>
<evidence type="ECO:0000256" key="1">
    <source>
        <dbReference type="SAM" id="MobiDB-lite"/>
    </source>
</evidence>
<evidence type="ECO:0000313" key="2">
    <source>
        <dbReference type="EMBL" id="OJZ82783.1"/>
    </source>
</evidence>